<dbReference type="AlphaFoldDB" id="A0AAD7NPR1"/>
<sequence length="241" mass="26252">MVRPSPRVHGDIPGLDVGLMFADRADLYDSGLHGNKEPGIFGREADGGAFSIVVNGGYEDDKDEGDLIVYTGEGKGKPEPGQSPKPGKNVQQGSQNMASPGNAALNANLKNNNPVRVVRGPEGDIKYRPIQGYRYDGLYNVTKAYMEEGKAGFKMCRFELQRCTMPKQPPLPLHITGEGATEYWSPDGRERLAERTRSNAPETSSSTRTFQQKRQEITGKKTLPGNLSFRKKGVVPAVAAT</sequence>
<feature type="compositionally biased region" description="Low complexity" evidence="3">
    <location>
        <begin position="102"/>
        <end position="113"/>
    </location>
</feature>
<feature type="region of interest" description="Disordered" evidence="3">
    <location>
        <begin position="192"/>
        <end position="227"/>
    </location>
</feature>
<dbReference type="InterPro" id="IPR045134">
    <property type="entry name" value="UHRF1/2-like"/>
</dbReference>
<dbReference type="Pfam" id="PF02182">
    <property type="entry name" value="SAD_SRA"/>
    <property type="match status" value="1"/>
</dbReference>
<dbReference type="GO" id="GO:0061630">
    <property type="term" value="F:ubiquitin protein ligase activity"/>
    <property type="evidence" value="ECO:0007669"/>
    <property type="project" value="TreeGrafter"/>
</dbReference>
<feature type="region of interest" description="Disordered" evidence="3">
    <location>
        <begin position="68"/>
        <end position="117"/>
    </location>
</feature>
<evidence type="ECO:0000256" key="3">
    <source>
        <dbReference type="SAM" id="MobiDB-lite"/>
    </source>
</evidence>
<proteinExistence type="predicted"/>
<evidence type="ECO:0000256" key="2">
    <source>
        <dbReference type="PROSITE-ProRule" id="PRU00358"/>
    </source>
</evidence>
<dbReference type="GO" id="GO:0005634">
    <property type="term" value="C:nucleus"/>
    <property type="evidence" value="ECO:0007669"/>
    <property type="project" value="UniProtKB-SubCell"/>
</dbReference>
<dbReference type="Proteomes" id="UP001215598">
    <property type="component" value="Unassembled WGS sequence"/>
</dbReference>
<comment type="caution">
    <text evidence="5">The sequence shown here is derived from an EMBL/GenBank/DDBJ whole genome shotgun (WGS) entry which is preliminary data.</text>
</comment>
<organism evidence="5 6">
    <name type="scientific">Mycena metata</name>
    <dbReference type="NCBI Taxonomy" id="1033252"/>
    <lineage>
        <taxon>Eukaryota</taxon>
        <taxon>Fungi</taxon>
        <taxon>Dikarya</taxon>
        <taxon>Basidiomycota</taxon>
        <taxon>Agaricomycotina</taxon>
        <taxon>Agaricomycetes</taxon>
        <taxon>Agaricomycetidae</taxon>
        <taxon>Agaricales</taxon>
        <taxon>Marasmiineae</taxon>
        <taxon>Mycenaceae</taxon>
        <taxon>Mycena</taxon>
    </lineage>
</organism>
<protein>
    <submittedName>
        <fullName evidence="5">PUA-like domain-containing protein</fullName>
    </submittedName>
</protein>
<dbReference type="SMART" id="SM00466">
    <property type="entry name" value="SRA"/>
    <property type="match status" value="1"/>
</dbReference>
<evidence type="ECO:0000259" key="4">
    <source>
        <dbReference type="PROSITE" id="PS51015"/>
    </source>
</evidence>
<feature type="compositionally biased region" description="Polar residues" evidence="3">
    <location>
        <begin position="89"/>
        <end position="99"/>
    </location>
</feature>
<name>A0AAD7NPR1_9AGAR</name>
<dbReference type="SUPFAM" id="SSF88697">
    <property type="entry name" value="PUA domain-like"/>
    <property type="match status" value="1"/>
</dbReference>
<gene>
    <name evidence="5" type="ORF">B0H16DRAFT_1515829</name>
</gene>
<keyword evidence="6" id="KW-1185">Reference proteome</keyword>
<evidence type="ECO:0000256" key="1">
    <source>
        <dbReference type="ARBA" id="ARBA00023242"/>
    </source>
</evidence>
<dbReference type="InterPro" id="IPR003105">
    <property type="entry name" value="SRA_YDG"/>
</dbReference>
<feature type="domain" description="YDG" evidence="4">
    <location>
        <begin position="10"/>
        <end position="162"/>
    </location>
</feature>
<dbReference type="PANTHER" id="PTHR14140:SF27">
    <property type="entry name" value="OS04G0289800 PROTEIN"/>
    <property type="match status" value="1"/>
</dbReference>
<evidence type="ECO:0000313" key="6">
    <source>
        <dbReference type="Proteomes" id="UP001215598"/>
    </source>
</evidence>
<reference evidence="5" key="1">
    <citation type="submission" date="2023-03" db="EMBL/GenBank/DDBJ databases">
        <title>Massive genome expansion in bonnet fungi (Mycena s.s.) driven by repeated elements and novel gene families across ecological guilds.</title>
        <authorList>
            <consortium name="Lawrence Berkeley National Laboratory"/>
            <person name="Harder C.B."/>
            <person name="Miyauchi S."/>
            <person name="Viragh M."/>
            <person name="Kuo A."/>
            <person name="Thoen E."/>
            <person name="Andreopoulos B."/>
            <person name="Lu D."/>
            <person name="Skrede I."/>
            <person name="Drula E."/>
            <person name="Henrissat B."/>
            <person name="Morin E."/>
            <person name="Kohler A."/>
            <person name="Barry K."/>
            <person name="LaButti K."/>
            <person name="Morin E."/>
            <person name="Salamov A."/>
            <person name="Lipzen A."/>
            <person name="Mereny Z."/>
            <person name="Hegedus B."/>
            <person name="Baldrian P."/>
            <person name="Stursova M."/>
            <person name="Weitz H."/>
            <person name="Taylor A."/>
            <person name="Grigoriev I.V."/>
            <person name="Nagy L.G."/>
            <person name="Martin F."/>
            <person name="Kauserud H."/>
        </authorList>
    </citation>
    <scope>NUCLEOTIDE SEQUENCE</scope>
    <source>
        <strain evidence="5">CBHHK182m</strain>
    </source>
</reference>
<comment type="subcellular location">
    <subcellularLocation>
        <location evidence="2">Nucleus</location>
    </subcellularLocation>
</comment>
<dbReference type="EMBL" id="JARKIB010000016">
    <property type="protein sequence ID" value="KAJ7770544.1"/>
    <property type="molecule type" value="Genomic_DNA"/>
</dbReference>
<dbReference type="PANTHER" id="PTHR14140">
    <property type="entry name" value="E3 UBIQUITIN-PROTEIN LIGASE UHRF-RELATED"/>
    <property type="match status" value="1"/>
</dbReference>
<dbReference type="PROSITE" id="PS51015">
    <property type="entry name" value="YDG"/>
    <property type="match status" value="1"/>
</dbReference>
<dbReference type="InterPro" id="IPR015947">
    <property type="entry name" value="PUA-like_sf"/>
</dbReference>
<feature type="compositionally biased region" description="Polar residues" evidence="3">
    <location>
        <begin position="198"/>
        <end position="212"/>
    </location>
</feature>
<dbReference type="GO" id="GO:0016567">
    <property type="term" value="P:protein ubiquitination"/>
    <property type="evidence" value="ECO:0007669"/>
    <property type="project" value="TreeGrafter"/>
</dbReference>
<dbReference type="Gene3D" id="2.30.280.10">
    <property type="entry name" value="SRA-YDG"/>
    <property type="match status" value="1"/>
</dbReference>
<evidence type="ECO:0000313" key="5">
    <source>
        <dbReference type="EMBL" id="KAJ7770544.1"/>
    </source>
</evidence>
<accession>A0AAD7NPR1</accession>
<dbReference type="GO" id="GO:0044027">
    <property type="term" value="P:negative regulation of gene expression via chromosomal CpG island methylation"/>
    <property type="evidence" value="ECO:0007669"/>
    <property type="project" value="TreeGrafter"/>
</dbReference>
<keyword evidence="1 2" id="KW-0539">Nucleus</keyword>
<dbReference type="InterPro" id="IPR036987">
    <property type="entry name" value="SRA-YDG_sf"/>
</dbReference>